<sequence length="1142" mass="123847">MGQTCSYILVQPGDGCDTLAARCGITGAQFTEYNPSPTLCSTLQPRQPVCCSAGSVPDLTPKPNEDGTCATHLVVPGDDCWAIADKNYITVDNIEHWNLKTWGWEGCAGLKEGPICISTGDPPMPAPVEDTFCGPQVPGTARPSSWDQISSLNPCPLNACCNKWGQCGITPDFCTPSESSTGAPGTSAPGQNGCISNCGTDIVNNGSPGGSMRIGYFEAFGVDRACLTMDAYAIPSGYTHMHYAFGDITADYQVDLSQYQTQWERFAAMRSFKRILSFGGWSFSTNVDSYPIFREGVTEANRLRFAQSVVDTVKRYNLDGVDFDWEYPGADIPGVPIGSPNDGPNYLAFLKTVRALLPTGVSLSIAAPASYWYLKGFPIAEMAEVLDYIVYMTYDLHGQWDYNNTWANPGCPLGNCLRSHINLTETEYALAMITKADVPASKIAVGIAGYGRSFGLADPGCTGPHCLFTGPESTAEQGPCTGTAGYIAQAELDSLVSGGAATSGLARRGAVRTWYDSSSDSDIMTYGGGTWVSYMSHATKASRISRYASYGSAGSVEWAVDLAQFVLGQDEHSPGLSVAQKESEFNDALALSNYDTSLFADYNFTDLATRLESFRGCNGAQRRAIYSGWQQSWKIMNLILSETKNGLDLNSAAALEYLGPPADSGSKKSAFETIFRTHATIQPGYITTPFDWRLPVRCDDPSNLCPCGKPSNTAAYTMLPGEDPTFNGRQSINFCPLYFASPTLDSAMQYANKDEWPADIYADVTKYYPNQGRTWYHELMHVDWATGASPQGVPTGVVHITDLMMGYKFRDDDEGIGWTWVHAYGVTNVKALARVYLSSFHVVRNADSLTLYALARYIQKALNNVYPHLPLAGNPPNRVKGKFEVIGYFTVDSDGTAVLAPGREWESPEPNWAANGTDDTCSGLSDVGGDRGPDNAAVTLTAGWATQSDYPADYLSSYSSWANLKPTSTAPADPSPTPNLTPLTRGRIDCFNEADFPGHADIQSDYQDTFSVEFSSLDITIGPGDAPIPLRRTDRYGVNYDYRVEWVAGCVTTVERQSFRFPLGMSQSLITAYLLVREDYTKCNNGGVGGSCQVGCLLYTFEGGRGDQGRFRMPVAPSQYPPSNHSHYVPGENGGIVIDDLK</sequence>
<dbReference type="InterPro" id="IPR036779">
    <property type="entry name" value="LysM_dom_sf"/>
</dbReference>
<evidence type="ECO:0000256" key="1">
    <source>
        <dbReference type="ARBA" id="ARBA00000822"/>
    </source>
</evidence>
<gene>
    <name evidence="16" type="ORF">MYCTH_95226</name>
</gene>
<evidence type="ECO:0000256" key="2">
    <source>
        <dbReference type="ARBA" id="ARBA00004613"/>
    </source>
</evidence>
<dbReference type="OrthoDB" id="73875at2759"/>
<keyword evidence="17" id="KW-1185">Reference proteome</keyword>
<keyword evidence="12" id="KW-0624">Polysaccharide degradation</keyword>
<proteinExistence type="inferred from homology"/>
<keyword evidence="10" id="KW-0119">Carbohydrate metabolism</keyword>
<evidence type="ECO:0000313" key="16">
    <source>
        <dbReference type="EMBL" id="AEO58679.1"/>
    </source>
</evidence>
<evidence type="ECO:0000259" key="15">
    <source>
        <dbReference type="PROSITE" id="PS51910"/>
    </source>
</evidence>
<name>G2QH19_THET4</name>
<dbReference type="InterPro" id="IPR018392">
    <property type="entry name" value="LysM"/>
</dbReference>
<dbReference type="EC" id="3.2.1.14" evidence="4"/>
<dbReference type="eggNOG" id="KOG2806">
    <property type="taxonomic scope" value="Eukaryota"/>
</dbReference>
<dbReference type="InterPro" id="IPR001002">
    <property type="entry name" value="Chitin-bd_1"/>
</dbReference>
<comment type="catalytic activity">
    <reaction evidence="1">
        <text>Random endo-hydrolysis of N-acetyl-beta-D-glucosaminide (1-&gt;4)-beta-linkages in chitin and chitodextrins.</text>
        <dbReference type="EC" id="3.2.1.14"/>
    </reaction>
</comment>
<dbReference type="GO" id="GO:0008061">
    <property type="term" value="F:chitin binding"/>
    <property type="evidence" value="ECO:0007669"/>
    <property type="project" value="UniProtKB-KW"/>
</dbReference>
<dbReference type="HOGENOM" id="CLU_005690_0_0_1"/>
<dbReference type="InterPro" id="IPR053214">
    <property type="entry name" value="LysM12-like"/>
</dbReference>
<dbReference type="InterPro" id="IPR001223">
    <property type="entry name" value="Glyco_hydro18_cat"/>
</dbReference>
<accession>G2QH19</accession>
<feature type="domain" description="LysM" evidence="14">
    <location>
        <begin position="70"/>
        <end position="118"/>
    </location>
</feature>
<dbReference type="GO" id="GO:0008237">
    <property type="term" value="F:metallopeptidase activity"/>
    <property type="evidence" value="ECO:0007669"/>
    <property type="project" value="InterPro"/>
</dbReference>
<dbReference type="KEGG" id="mtm:MYCTH_95226"/>
<dbReference type="CDD" id="cd11008">
    <property type="entry name" value="M35_deuterolysin_like"/>
    <property type="match status" value="1"/>
</dbReference>
<dbReference type="InterPro" id="IPR011583">
    <property type="entry name" value="Chitinase_II/V-like_cat"/>
</dbReference>
<dbReference type="InterPro" id="IPR017853">
    <property type="entry name" value="GH"/>
</dbReference>
<evidence type="ECO:0000256" key="6">
    <source>
        <dbReference type="ARBA" id="ARBA00022669"/>
    </source>
</evidence>
<evidence type="ECO:0000256" key="12">
    <source>
        <dbReference type="ARBA" id="ARBA00023326"/>
    </source>
</evidence>
<evidence type="ECO:0000256" key="9">
    <source>
        <dbReference type="ARBA" id="ARBA00023026"/>
    </source>
</evidence>
<dbReference type="Gene3D" id="3.30.60.10">
    <property type="entry name" value="Endochitinase-like"/>
    <property type="match status" value="1"/>
</dbReference>
<dbReference type="PROSITE" id="PS01095">
    <property type="entry name" value="GH18_1"/>
    <property type="match status" value="1"/>
</dbReference>
<dbReference type="GeneID" id="11510274"/>
<dbReference type="SUPFAM" id="SSF51445">
    <property type="entry name" value="(Trans)glycosidases"/>
    <property type="match status" value="1"/>
</dbReference>
<dbReference type="EMBL" id="CP003005">
    <property type="protein sequence ID" value="AEO58679.1"/>
    <property type="molecule type" value="Genomic_DNA"/>
</dbReference>
<dbReference type="RefSeq" id="XP_003663924.1">
    <property type="nucleotide sequence ID" value="XM_003663876.1"/>
</dbReference>
<protein>
    <recommendedName>
        <fullName evidence="4">chitinase</fullName>
        <ecNumber evidence="4">3.2.1.14</ecNumber>
    </recommendedName>
</protein>
<evidence type="ECO:0000256" key="8">
    <source>
        <dbReference type="ARBA" id="ARBA00023024"/>
    </source>
</evidence>
<dbReference type="GO" id="GO:0000272">
    <property type="term" value="P:polysaccharide catabolic process"/>
    <property type="evidence" value="ECO:0007669"/>
    <property type="project" value="UniProtKB-KW"/>
</dbReference>
<feature type="domain" description="LysM" evidence="14">
    <location>
        <begin position="6"/>
        <end position="51"/>
    </location>
</feature>
<keyword evidence="7 13" id="KW-0378">Hydrolase</keyword>
<dbReference type="Gene3D" id="3.10.350.10">
    <property type="entry name" value="LysM domain"/>
    <property type="match status" value="2"/>
</dbReference>
<dbReference type="CDD" id="cd02878">
    <property type="entry name" value="GH18_zymocin_alpha"/>
    <property type="match status" value="1"/>
</dbReference>
<dbReference type="Proteomes" id="UP000007322">
    <property type="component" value="Chromosome 4"/>
</dbReference>
<evidence type="ECO:0000256" key="3">
    <source>
        <dbReference type="ARBA" id="ARBA00008682"/>
    </source>
</evidence>
<dbReference type="PANTHER" id="PTHR47700:SF2">
    <property type="entry name" value="CHITINASE"/>
    <property type="match status" value="1"/>
</dbReference>
<dbReference type="GO" id="GO:0006032">
    <property type="term" value="P:chitin catabolic process"/>
    <property type="evidence" value="ECO:0007669"/>
    <property type="project" value="UniProtKB-KW"/>
</dbReference>
<dbReference type="SMART" id="SM00636">
    <property type="entry name" value="Glyco_18"/>
    <property type="match status" value="1"/>
</dbReference>
<evidence type="ECO:0000256" key="4">
    <source>
        <dbReference type="ARBA" id="ARBA00012729"/>
    </source>
</evidence>
<comment type="subcellular location">
    <subcellularLocation>
        <location evidence="2">Secreted</location>
    </subcellularLocation>
</comment>
<dbReference type="SUPFAM" id="SSF54556">
    <property type="entry name" value="Chitinase insertion domain"/>
    <property type="match status" value="1"/>
</dbReference>
<feature type="domain" description="GH18" evidence="15">
    <location>
        <begin position="211"/>
        <end position="577"/>
    </location>
</feature>
<evidence type="ECO:0000313" key="17">
    <source>
        <dbReference type="Proteomes" id="UP000007322"/>
    </source>
</evidence>
<keyword evidence="6" id="KW-0147">Chitin-binding</keyword>
<dbReference type="STRING" id="573729.G2QH19"/>
<keyword evidence="11 13" id="KW-0326">Glycosidase</keyword>
<keyword evidence="5" id="KW-0964">Secreted</keyword>
<dbReference type="PANTHER" id="PTHR47700">
    <property type="entry name" value="V CHITINASE, PUTATIVE (AFU_ORTHOLOGUE AFUA_6G13720)-RELATED"/>
    <property type="match status" value="1"/>
</dbReference>
<dbReference type="InterPro" id="IPR036861">
    <property type="entry name" value="Endochitinase-like_sf"/>
</dbReference>
<dbReference type="Gene3D" id="3.20.20.80">
    <property type="entry name" value="Glycosidases"/>
    <property type="match status" value="1"/>
</dbReference>
<dbReference type="OMA" id="SEENCAG"/>
<evidence type="ECO:0000256" key="10">
    <source>
        <dbReference type="ARBA" id="ARBA00023277"/>
    </source>
</evidence>
<comment type="similarity">
    <text evidence="3">Belongs to the glycosyl hydrolase 18 family. Chitinase class V subfamily.</text>
</comment>
<organism evidence="16 17">
    <name type="scientific">Thermothelomyces thermophilus (strain ATCC 42464 / BCRC 31852 / DSM 1799)</name>
    <name type="common">Sporotrichum thermophile</name>
    <dbReference type="NCBI Taxonomy" id="573729"/>
    <lineage>
        <taxon>Eukaryota</taxon>
        <taxon>Fungi</taxon>
        <taxon>Dikarya</taxon>
        <taxon>Ascomycota</taxon>
        <taxon>Pezizomycotina</taxon>
        <taxon>Sordariomycetes</taxon>
        <taxon>Sordariomycetidae</taxon>
        <taxon>Sordariales</taxon>
        <taxon>Chaetomiaceae</taxon>
        <taxon>Thermothelomyces</taxon>
    </lineage>
</organism>
<keyword evidence="9" id="KW-0843">Virulence</keyword>
<evidence type="ECO:0000256" key="11">
    <source>
        <dbReference type="ARBA" id="ARBA00023295"/>
    </source>
</evidence>
<dbReference type="Gene3D" id="3.40.390.10">
    <property type="entry name" value="Collagenase (Catalytic Domain)"/>
    <property type="match status" value="1"/>
</dbReference>
<keyword evidence="8" id="KW-0146">Chitin degradation</keyword>
<dbReference type="InterPro" id="IPR024079">
    <property type="entry name" value="MetalloPept_cat_dom_sf"/>
</dbReference>
<dbReference type="Pfam" id="PF00187">
    <property type="entry name" value="Chitin_bind_1"/>
    <property type="match status" value="1"/>
</dbReference>
<evidence type="ECO:0000256" key="13">
    <source>
        <dbReference type="RuleBase" id="RU000489"/>
    </source>
</evidence>
<dbReference type="CDD" id="cd00118">
    <property type="entry name" value="LysM"/>
    <property type="match status" value="2"/>
</dbReference>
<dbReference type="VEuPathDB" id="FungiDB:MYCTH_95226"/>
<reference evidence="16 17" key="1">
    <citation type="journal article" date="2011" name="Nat. Biotechnol.">
        <title>Comparative genomic analysis of the thermophilic biomass-degrading fungi Myceliophthora thermophila and Thielavia terrestris.</title>
        <authorList>
            <person name="Berka R.M."/>
            <person name="Grigoriev I.V."/>
            <person name="Otillar R."/>
            <person name="Salamov A."/>
            <person name="Grimwood J."/>
            <person name="Reid I."/>
            <person name="Ishmael N."/>
            <person name="John T."/>
            <person name="Darmond C."/>
            <person name="Moisan M.-C."/>
            <person name="Henrissat B."/>
            <person name="Coutinho P.M."/>
            <person name="Lombard V."/>
            <person name="Natvig D.O."/>
            <person name="Lindquist E."/>
            <person name="Schmutz J."/>
            <person name="Lucas S."/>
            <person name="Harris P."/>
            <person name="Powlowski J."/>
            <person name="Bellemare A."/>
            <person name="Taylor D."/>
            <person name="Butler G."/>
            <person name="de Vries R.P."/>
            <person name="Allijn I.E."/>
            <person name="van den Brink J."/>
            <person name="Ushinsky S."/>
            <person name="Storms R."/>
            <person name="Powell A.J."/>
            <person name="Paulsen I.T."/>
            <person name="Elbourne L.D.H."/>
            <person name="Baker S.E."/>
            <person name="Magnuson J."/>
            <person name="LaBoissiere S."/>
            <person name="Clutterbuck A.J."/>
            <person name="Martinez D."/>
            <person name="Wogulis M."/>
            <person name="de Leon A.L."/>
            <person name="Rey M.W."/>
            <person name="Tsang A."/>
        </authorList>
    </citation>
    <scope>NUCLEOTIDE SEQUENCE [LARGE SCALE GENOMIC DNA]</scope>
    <source>
        <strain evidence="17">ATCC 42464 / BCRC 31852 / DSM 1799</strain>
    </source>
</reference>
<dbReference type="GO" id="GO:0008843">
    <property type="term" value="F:endochitinase activity"/>
    <property type="evidence" value="ECO:0007669"/>
    <property type="project" value="UniProtKB-EC"/>
</dbReference>
<dbReference type="Pfam" id="PF01476">
    <property type="entry name" value="LysM"/>
    <property type="match status" value="2"/>
</dbReference>
<dbReference type="GO" id="GO:0005576">
    <property type="term" value="C:extracellular region"/>
    <property type="evidence" value="ECO:0007669"/>
    <property type="project" value="UniProtKB-SubCell"/>
</dbReference>
<evidence type="ECO:0000256" key="5">
    <source>
        <dbReference type="ARBA" id="ARBA00022525"/>
    </source>
</evidence>
<evidence type="ECO:0000259" key="14">
    <source>
        <dbReference type="PROSITE" id="PS51782"/>
    </source>
</evidence>
<dbReference type="SUPFAM" id="SSF57016">
    <property type="entry name" value="Plant lectins/antimicrobial peptides"/>
    <property type="match status" value="1"/>
</dbReference>
<dbReference type="Gene3D" id="3.10.50.10">
    <property type="match status" value="1"/>
</dbReference>
<dbReference type="Pfam" id="PF00704">
    <property type="entry name" value="Glyco_hydro_18"/>
    <property type="match status" value="1"/>
</dbReference>
<dbReference type="InParanoid" id="G2QH19"/>
<dbReference type="PROSITE" id="PS51910">
    <property type="entry name" value="GH18_2"/>
    <property type="match status" value="1"/>
</dbReference>
<dbReference type="InterPro" id="IPR029070">
    <property type="entry name" value="Chitinase_insertion_sf"/>
</dbReference>
<dbReference type="AlphaFoldDB" id="G2QH19"/>
<dbReference type="InterPro" id="IPR001579">
    <property type="entry name" value="Glyco_hydro_18_chit_AS"/>
</dbReference>
<dbReference type="SUPFAM" id="SSF54106">
    <property type="entry name" value="LysM domain"/>
    <property type="match status" value="1"/>
</dbReference>
<evidence type="ECO:0000256" key="7">
    <source>
        <dbReference type="ARBA" id="ARBA00022801"/>
    </source>
</evidence>
<dbReference type="PROSITE" id="PS51782">
    <property type="entry name" value="LYSM"/>
    <property type="match status" value="2"/>
</dbReference>